<organism evidence="1">
    <name type="scientific">marine sediment metagenome</name>
    <dbReference type="NCBI Taxonomy" id="412755"/>
    <lineage>
        <taxon>unclassified sequences</taxon>
        <taxon>metagenomes</taxon>
        <taxon>ecological metagenomes</taxon>
    </lineage>
</organism>
<accession>A0A0F9LX48</accession>
<sequence>MAIDNDQLLDLIATTLKDLPKGQFEVAWDSQNFEFCQMYQKHRRKVDGGTSIQRNVILNEQGAARYRKLFDTDEPTVDNVQYQIDVPWTQVGTNYSWDVVEIMRNKNSAKGYIDLLEGRRTERLWGLAELIEDRGWLAPASSTDKTNPYGVPYYLNMLDAGSTTGGFAGQTMRFQDATTTTTVAGIDGAVEAKWRNYADVYAKVDNALLRKMRKAFMLTRFRPPPGVKGPGNDMPGQIAKIYCDADRAVEFMDLADKRDDNNTPKDLAGKALVDVEGATYFNRRPIVYIPQLDGVTYSPIYFVDWSKFQPIVQDGYWMVESKPMTDRVQHTTITVFVDAAHNNLCTNRRTAGWVMHTAIPA</sequence>
<evidence type="ECO:0008006" key="2">
    <source>
        <dbReference type="Google" id="ProtNLM"/>
    </source>
</evidence>
<evidence type="ECO:0000313" key="1">
    <source>
        <dbReference type="EMBL" id="KKM61637.1"/>
    </source>
</evidence>
<protein>
    <recommendedName>
        <fullName evidence="2">Bacteriophage Mu GpT domain-containing protein</fullName>
    </recommendedName>
</protein>
<name>A0A0F9LX48_9ZZZZ</name>
<dbReference type="EMBL" id="LAZR01011446">
    <property type="protein sequence ID" value="KKM61637.1"/>
    <property type="molecule type" value="Genomic_DNA"/>
</dbReference>
<comment type="caution">
    <text evidence="1">The sequence shown here is derived from an EMBL/GenBank/DDBJ whole genome shotgun (WGS) entry which is preliminary data.</text>
</comment>
<proteinExistence type="predicted"/>
<gene>
    <name evidence="1" type="ORF">LCGC14_1529700</name>
</gene>
<reference evidence="1" key="1">
    <citation type="journal article" date="2015" name="Nature">
        <title>Complex archaea that bridge the gap between prokaryotes and eukaryotes.</title>
        <authorList>
            <person name="Spang A."/>
            <person name="Saw J.H."/>
            <person name="Jorgensen S.L."/>
            <person name="Zaremba-Niedzwiedzka K."/>
            <person name="Martijn J."/>
            <person name="Lind A.E."/>
            <person name="van Eijk R."/>
            <person name="Schleper C."/>
            <person name="Guy L."/>
            <person name="Ettema T.J."/>
        </authorList>
    </citation>
    <scope>NUCLEOTIDE SEQUENCE</scope>
</reference>
<dbReference type="AlphaFoldDB" id="A0A0F9LX48"/>